<gene>
    <name evidence="1" type="ORF">H9661_02045</name>
</gene>
<reference evidence="1 2" key="1">
    <citation type="submission" date="2020-08" db="EMBL/GenBank/DDBJ databases">
        <title>A Genomic Blueprint of the Chicken Gut Microbiome.</title>
        <authorList>
            <person name="Gilroy R."/>
            <person name="Ravi A."/>
            <person name="Getino M."/>
            <person name="Pursley I."/>
            <person name="Horton D.L."/>
            <person name="Alikhan N.-F."/>
            <person name="Baker D."/>
            <person name="Gharbi K."/>
            <person name="Hall N."/>
            <person name="Watson M."/>
            <person name="Adriaenssens E.M."/>
            <person name="Foster-Nyarko E."/>
            <person name="Jarju S."/>
            <person name="Secka A."/>
            <person name="Antonio M."/>
            <person name="Oren A."/>
            <person name="Chaudhuri R."/>
            <person name="La Ragione R.M."/>
            <person name="Hildebrand F."/>
            <person name="Pallen M.J."/>
        </authorList>
    </citation>
    <scope>NUCLEOTIDE SEQUENCE [LARGE SCALE GENOMIC DNA]</scope>
    <source>
        <strain evidence="1 2">Sa3CVN1</strain>
    </source>
</reference>
<organism evidence="1 2">
    <name type="scientific">Clostridium cibarium</name>
    <dbReference type="NCBI Taxonomy" id="2762247"/>
    <lineage>
        <taxon>Bacteria</taxon>
        <taxon>Bacillati</taxon>
        <taxon>Bacillota</taxon>
        <taxon>Clostridia</taxon>
        <taxon>Eubacteriales</taxon>
        <taxon>Clostridiaceae</taxon>
        <taxon>Clostridium</taxon>
    </lineage>
</organism>
<evidence type="ECO:0008006" key="3">
    <source>
        <dbReference type="Google" id="ProtNLM"/>
    </source>
</evidence>
<dbReference type="Proteomes" id="UP000627781">
    <property type="component" value="Unassembled WGS sequence"/>
</dbReference>
<dbReference type="EMBL" id="JACSRA010000002">
    <property type="protein sequence ID" value="MBD7910127.1"/>
    <property type="molecule type" value="Genomic_DNA"/>
</dbReference>
<evidence type="ECO:0000313" key="2">
    <source>
        <dbReference type="Proteomes" id="UP000627781"/>
    </source>
</evidence>
<sequence>MKKKNILGVLLLIIATFAIVSCSRDEAYESASKKSTIKEDNNSNSRIGFKFDIKIR</sequence>
<dbReference type="RefSeq" id="WP_185966682.1">
    <property type="nucleotide sequence ID" value="NZ_JACSRA010000002.1"/>
</dbReference>
<comment type="caution">
    <text evidence="1">The sequence shown here is derived from an EMBL/GenBank/DDBJ whole genome shotgun (WGS) entry which is preliminary data.</text>
</comment>
<name>A0ABR8PPP0_9CLOT</name>
<protein>
    <recommendedName>
        <fullName evidence="3">Lipoprotein</fullName>
    </recommendedName>
</protein>
<dbReference type="PROSITE" id="PS51257">
    <property type="entry name" value="PROKAR_LIPOPROTEIN"/>
    <property type="match status" value="1"/>
</dbReference>
<proteinExistence type="predicted"/>
<accession>A0ABR8PPP0</accession>
<keyword evidence="2" id="KW-1185">Reference proteome</keyword>
<evidence type="ECO:0000313" key="1">
    <source>
        <dbReference type="EMBL" id="MBD7910127.1"/>
    </source>
</evidence>